<dbReference type="AlphaFoldDB" id="U4LPQ8"/>
<organism evidence="1 2">
    <name type="scientific">Pyronema omphalodes (strain CBS 100304)</name>
    <name type="common">Pyronema confluens</name>
    <dbReference type="NCBI Taxonomy" id="1076935"/>
    <lineage>
        <taxon>Eukaryota</taxon>
        <taxon>Fungi</taxon>
        <taxon>Dikarya</taxon>
        <taxon>Ascomycota</taxon>
        <taxon>Pezizomycotina</taxon>
        <taxon>Pezizomycetes</taxon>
        <taxon>Pezizales</taxon>
        <taxon>Pyronemataceae</taxon>
        <taxon>Pyronema</taxon>
    </lineage>
</organism>
<protein>
    <submittedName>
        <fullName evidence="1">Uncharacterized protein</fullName>
    </submittedName>
</protein>
<dbReference type="Proteomes" id="UP000018144">
    <property type="component" value="Unassembled WGS sequence"/>
</dbReference>
<accession>U4LPQ8</accession>
<dbReference type="EMBL" id="HF935585">
    <property type="protein sequence ID" value="CCX31295.1"/>
    <property type="molecule type" value="Genomic_DNA"/>
</dbReference>
<name>U4LPQ8_PYROM</name>
<proteinExistence type="predicted"/>
<evidence type="ECO:0000313" key="1">
    <source>
        <dbReference type="EMBL" id="CCX31295.1"/>
    </source>
</evidence>
<gene>
    <name evidence="1" type="ORF">PCON_10578</name>
</gene>
<reference evidence="1 2" key="1">
    <citation type="journal article" date="2013" name="PLoS Genet.">
        <title>The genome and development-dependent transcriptomes of Pyronema confluens: a window into fungal evolution.</title>
        <authorList>
            <person name="Traeger S."/>
            <person name="Altegoer F."/>
            <person name="Freitag M."/>
            <person name="Gabaldon T."/>
            <person name="Kempken F."/>
            <person name="Kumar A."/>
            <person name="Marcet-Houben M."/>
            <person name="Poggeler S."/>
            <person name="Stajich J.E."/>
            <person name="Nowrousian M."/>
        </authorList>
    </citation>
    <scope>NUCLEOTIDE SEQUENCE [LARGE SCALE GENOMIC DNA]</scope>
    <source>
        <strain evidence="2">CBS 100304</strain>
        <tissue evidence="1">Vegetative mycelium</tissue>
    </source>
</reference>
<evidence type="ECO:0000313" key="2">
    <source>
        <dbReference type="Proteomes" id="UP000018144"/>
    </source>
</evidence>
<sequence>MRGPTRSATMAWRLHRSSETIRSGLSAYFGSSLPTTNFQPRSGTAVRWYGSSRAEDEDEDLLSLHRKKFVPYRDVNRLDHTSTYLLYFPTVEAANSYMAKTYSLFSMPEANPAHFPPPPGKPSLRYFNPKKFPLEYYYDRIIPNSTVLLSIAASGARGDTIPRTRQVRSILDDLEIQLDGYEPLERVLDVVHRGGHKVVLKMGNRHLVGLGIEGRWLVRCTNEAEARRLQRSVHGTNIGSEGGRWKAEVID</sequence>
<keyword evidence="2" id="KW-1185">Reference proteome</keyword>